<dbReference type="Proteomes" id="UP000008062">
    <property type="component" value="Chromosome 12"/>
</dbReference>
<protein>
    <submittedName>
        <fullName evidence="1">Uncharacterized protein</fullName>
    </submittedName>
</protein>
<dbReference type="OrthoDB" id="62952at2759"/>
<dbReference type="HOGENOM" id="CLU_2005719_0_0_1"/>
<dbReference type="AlphaFoldDB" id="F9XNL0"/>
<accession>F9XNL0</accession>
<keyword evidence="2" id="KW-1185">Reference proteome</keyword>
<dbReference type="EMBL" id="CM001207">
    <property type="protein sequence ID" value="EGP82891.1"/>
    <property type="molecule type" value="Genomic_DNA"/>
</dbReference>
<dbReference type="InParanoid" id="F9XNL0"/>
<reference evidence="1 2" key="1">
    <citation type="journal article" date="2011" name="PLoS Genet.">
        <title>Finished genome of the fungal wheat pathogen Mycosphaerella graminicola reveals dispensome structure, chromosome plasticity, and stealth pathogenesis.</title>
        <authorList>
            <person name="Goodwin S.B."/>
            <person name="Ben M'barek S."/>
            <person name="Dhillon B."/>
            <person name="Wittenberg A.H.J."/>
            <person name="Crane C.F."/>
            <person name="Hane J.K."/>
            <person name="Foster A.J."/>
            <person name="Van der Lee T.A.J."/>
            <person name="Grimwood J."/>
            <person name="Aerts A."/>
            <person name="Antoniw J."/>
            <person name="Bailey A."/>
            <person name="Bluhm B."/>
            <person name="Bowler J."/>
            <person name="Bristow J."/>
            <person name="van der Burgt A."/>
            <person name="Canto-Canche B."/>
            <person name="Churchill A.C.L."/>
            <person name="Conde-Ferraez L."/>
            <person name="Cools H.J."/>
            <person name="Coutinho P.M."/>
            <person name="Csukai M."/>
            <person name="Dehal P."/>
            <person name="De Wit P."/>
            <person name="Donzelli B."/>
            <person name="van de Geest H.C."/>
            <person name="van Ham R.C.H.J."/>
            <person name="Hammond-Kosack K.E."/>
            <person name="Henrissat B."/>
            <person name="Kilian A."/>
            <person name="Kobayashi A.K."/>
            <person name="Koopmann E."/>
            <person name="Kourmpetis Y."/>
            <person name="Kuzniar A."/>
            <person name="Lindquist E."/>
            <person name="Lombard V."/>
            <person name="Maliepaard C."/>
            <person name="Martins N."/>
            <person name="Mehrabi R."/>
            <person name="Nap J.P.H."/>
            <person name="Ponomarenko A."/>
            <person name="Rudd J.J."/>
            <person name="Salamov A."/>
            <person name="Schmutz J."/>
            <person name="Schouten H.J."/>
            <person name="Shapiro H."/>
            <person name="Stergiopoulos I."/>
            <person name="Torriani S.F.F."/>
            <person name="Tu H."/>
            <person name="de Vries R.P."/>
            <person name="Waalwijk C."/>
            <person name="Ware S.B."/>
            <person name="Wiebenga A."/>
            <person name="Zwiers L.-H."/>
            <person name="Oliver R.P."/>
            <person name="Grigoriev I.V."/>
            <person name="Kema G.H.J."/>
        </authorList>
    </citation>
    <scope>NUCLEOTIDE SEQUENCE [LARGE SCALE GENOMIC DNA]</scope>
    <source>
        <strain evidence="2">CBS 115943 / IPO323</strain>
    </source>
</reference>
<evidence type="ECO:0000313" key="1">
    <source>
        <dbReference type="EMBL" id="EGP82891.1"/>
    </source>
</evidence>
<organism evidence="1 2">
    <name type="scientific">Zymoseptoria tritici (strain CBS 115943 / IPO323)</name>
    <name type="common">Speckled leaf blotch fungus</name>
    <name type="synonym">Septoria tritici</name>
    <dbReference type="NCBI Taxonomy" id="336722"/>
    <lineage>
        <taxon>Eukaryota</taxon>
        <taxon>Fungi</taxon>
        <taxon>Dikarya</taxon>
        <taxon>Ascomycota</taxon>
        <taxon>Pezizomycotina</taxon>
        <taxon>Dothideomycetes</taxon>
        <taxon>Dothideomycetidae</taxon>
        <taxon>Mycosphaerellales</taxon>
        <taxon>Mycosphaerellaceae</taxon>
        <taxon>Zymoseptoria</taxon>
    </lineage>
</organism>
<name>F9XNL0_ZYMTI</name>
<dbReference type="KEGG" id="ztr:MYCGRDRAFT_97004"/>
<sequence>MIQSPEEADDNITFDKFLNLPPELRERIYNIHLESLELGGLVNLSPPPITRTCQVVRHESLYAFRQRMMLRMAVGPGSVQLSRLSALDLRMTRRVLFTAFKGQTNAFDPPQVFHQTHFLLDCEW</sequence>
<dbReference type="GeneID" id="13401605"/>
<proteinExistence type="predicted"/>
<dbReference type="RefSeq" id="XP_003847915.1">
    <property type="nucleotide sequence ID" value="XM_003847867.1"/>
</dbReference>
<evidence type="ECO:0000313" key="2">
    <source>
        <dbReference type="Proteomes" id="UP000008062"/>
    </source>
</evidence>
<gene>
    <name evidence="1" type="ORF">MYCGRDRAFT_97004</name>
</gene>